<organism evidence="2 3">
    <name type="scientific">Cladonia borealis</name>
    <dbReference type="NCBI Taxonomy" id="184061"/>
    <lineage>
        <taxon>Eukaryota</taxon>
        <taxon>Fungi</taxon>
        <taxon>Dikarya</taxon>
        <taxon>Ascomycota</taxon>
        <taxon>Pezizomycotina</taxon>
        <taxon>Lecanoromycetes</taxon>
        <taxon>OSLEUM clade</taxon>
        <taxon>Lecanoromycetidae</taxon>
        <taxon>Lecanorales</taxon>
        <taxon>Lecanorineae</taxon>
        <taxon>Cladoniaceae</taxon>
        <taxon>Cladonia</taxon>
    </lineage>
</organism>
<keyword evidence="3" id="KW-1185">Reference proteome</keyword>
<accession>A0AA39V4Q6</accession>
<dbReference type="AlphaFoldDB" id="A0AA39V4Q6"/>
<feature type="chain" id="PRO_5041305768" evidence="1">
    <location>
        <begin position="29"/>
        <end position="231"/>
    </location>
</feature>
<sequence>MARHNIKLPLLLRFHILLIFLLSHLTTCLPTNATDNLTVAVLPTSNDTLTSPVASCATLPDWPEWFQPSEEFDFGDVERALDLFYNDYVRDHGDTIYEFLRSGVTPVRHIPTQRLPLKVAYGTCFIVIAMRSQFKEGELPAEMPSPSAGSDLSSFAQIFRGLGLIDGKCAQYGNPGWYPAGDLNSIAVFIWQSAAPINQRIRFNSGVVEVGFNISSLLEINPGSLRNMSTS</sequence>
<reference evidence="2" key="1">
    <citation type="submission" date="2023-03" db="EMBL/GenBank/DDBJ databases">
        <title>Complete genome of Cladonia borealis.</title>
        <authorList>
            <person name="Park H."/>
        </authorList>
    </citation>
    <scope>NUCLEOTIDE SEQUENCE</scope>
    <source>
        <strain evidence="2">ANT050790</strain>
    </source>
</reference>
<evidence type="ECO:0000256" key="1">
    <source>
        <dbReference type="SAM" id="SignalP"/>
    </source>
</evidence>
<gene>
    <name evidence="2" type="ORF">JMJ35_000796</name>
</gene>
<feature type="signal peptide" evidence="1">
    <location>
        <begin position="1"/>
        <end position="28"/>
    </location>
</feature>
<proteinExistence type="predicted"/>
<keyword evidence="1" id="KW-0732">Signal</keyword>
<evidence type="ECO:0000313" key="2">
    <source>
        <dbReference type="EMBL" id="KAK0516193.1"/>
    </source>
</evidence>
<comment type="caution">
    <text evidence="2">The sequence shown here is derived from an EMBL/GenBank/DDBJ whole genome shotgun (WGS) entry which is preliminary data.</text>
</comment>
<name>A0AA39V4Q6_9LECA</name>
<protein>
    <submittedName>
        <fullName evidence="2">Uncharacterized protein</fullName>
    </submittedName>
</protein>
<evidence type="ECO:0000313" key="3">
    <source>
        <dbReference type="Proteomes" id="UP001166286"/>
    </source>
</evidence>
<dbReference type="EMBL" id="JAFEKC020000002">
    <property type="protein sequence ID" value="KAK0516193.1"/>
    <property type="molecule type" value="Genomic_DNA"/>
</dbReference>
<dbReference type="Proteomes" id="UP001166286">
    <property type="component" value="Unassembled WGS sequence"/>
</dbReference>